<evidence type="ECO:0000313" key="3">
    <source>
        <dbReference type="Proteomes" id="UP000000768"/>
    </source>
</evidence>
<dbReference type="InParanoid" id="A0A1B6Q126"/>
<keyword evidence="3" id="KW-1185">Reference proteome</keyword>
<evidence type="ECO:0000313" key="2">
    <source>
        <dbReference type="EMBL" id="KXG31621.1"/>
    </source>
</evidence>
<dbReference type="InterPro" id="IPR056592">
    <property type="entry name" value="Beta-prop_At3g26010-like"/>
</dbReference>
<organism evidence="2 3">
    <name type="scientific">Sorghum bicolor</name>
    <name type="common">Sorghum</name>
    <name type="synonym">Sorghum vulgare</name>
    <dbReference type="NCBI Taxonomy" id="4558"/>
    <lineage>
        <taxon>Eukaryota</taxon>
        <taxon>Viridiplantae</taxon>
        <taxon>Streptophyta</taxon>
        <taxon>Embryophyta</taxon>
        <taxon>Tracheophyta</taxon>
        <taxon>Spermatophyta</taxon>
        <taxon>Magnoliopsida</taxon>
        <taxon>Liliopsida</taxon>
        <taxon>Poales</taxon>
        <taxon>Poaceae</taxon>
        <taxon>PACMAD clade</taxon>
        <taxon>Panicoideae</taxon>
        <taxon>Andropogonodae</taxon>
        <taxon>Andropogoneae</taxon>
        <taxon>Sorghinae</taxon>
        <taxon>Sorghum</taxon>
    </lineage>
</organism>
<gene>
    <name evidence="2" type="ORF">SORBI_3003G032100</name>
</gene>
<dbReference type="Proteomes" id="UP000000768">
    <property type="component" value="Chromosome 3"/>
</dbReference>
<reference evidence="2 3" key="1">
    <citation type="journal article" date="2009" name="Nature">
        <title>The Sorghum bicolor genome and the diversification of grasses.</title>
        <authorList>
            <person name="Paterson A.H."/>
            <person name="Bowers J.E."/>
            <person name="Bruggmann R."/>
            <person name="Dubchak I."/>
            <person name="Grimwood J."/>
            <person name="Gundlach H."/>
            <person name="Haberer G."/>
            <person name="Hellsten U."/>
            <person name="Mitros T."/>
            <person name="Poliakov A."/>
            <person name="Schmutz J."/>
            <person name="Spannagl M."/>
            <person name="Tang H."/>
            <person name="Wang X."/>
            <person name="Wicker T."/>
            <person name="Bharti A.K."/>
            <person name="Chapman J."/>
            <person name="Feltus F.A."/>
            <person name="Gowik U."/>
            <person name="Grigoriev I.V."/>
            <person name="Lyons E."/>
            <person name="Maher C.A."/>
            <person name="Martis M."/>
            <person name="Narechania A."/>
            <person name="Otillar R.P."/>
            <person name="Penning B.W."/>
            <person name="Salamov A.A."/>
            <person name="Wang Y."/>
            <person name="Zhang L."/>
            <person name="Carpita N.C."/>
            <person name="Freeling M."/>
            <person name="Gingle A.R."/>
            <person name="Hash C.T."/>
            <person name="Keller B."/>
            <person name="Klein P."/>
            <person name="Kresovich S."/>
            <person name="McCann M.C."/>
            <person name="Ming R."/>
            <person name="Peterson D.G."/>
            <person name="Mehboob-ur-Rahman"/>
            <person name="Ware D."/>
            <person name="Westhoff P."/>
            <person name="Mayer K.F."/>
            <person name="Messing J."/>
            <person name="Rokhsar D.S."/>
        </authorList>
    </citation>
    <scope>NUCLEOTIDE SEQUENCE [LARGE SCALE GENOMIC DNA]</scope>
    <source>
        <strain evidence="3">cv. BTx623</strain>
    </source>
</reference>
<dbReference type="EMBL" id="CM000762">
    <property type="protein sequence ID" value="KXG31621.1"/>
    <property type="molecule type" value="Genomic_DNA"/>
</dbReference>
<proteinExistence type="predicted"/>
<dbReference type="AlphaFoldDB" id="A0A1B6Q126"/>
<dbReference type="OMA" id="WERIQAN"/>
<dbReference type="Pfam" id="PF24750">
    <property type="entry name" value="b-prop_At3g26010-like"/>
    <property type="match status" value="1"/>
</dbReference>
<dbReference type="STRING" id="4558.A0A1B6Q126"/>
<name>A0A1B6Q126_SORBI</name>
<sequence length="389" mass="42962">MASPPSTASGPQWAILCRKACIDPTLPPASAAVRVAGGPRASPSSLCPLSSTVTAALSSATLSSSTSYFLCDTASNTVRQLPDAPGRTGAAGLIVALEGGSHNDFMVAELIRSASDDKASLRYFSPSPDGGLWSHKSLGAPMEWMAWWTDRVLSHMGKLWWVDLSHGLLAYDPFAAEMDIHFVSFPKRPRRDPSSQGCVGLSDGKLRYMVLTTQASVPKIMLWTLADPKASKWTLDYELSCKNIWDDRNYNKIRLLNRVPTLALVHPMDSQVIFLFERWHLYGFDMQAKTLIDCANLGIDKKEASPTFALAWQLSPLLNIPAGRSSRDNLPSSDTIVAAFDNACDRAITNMEFHQFTKFALADLNKRIRKEENHISLWESSIARRTTHY</sequence>
<evidence type="ECO:0000259" key="1">
    <source>
        <dbReference type="Pfam" id="PF24750"/>
    </source>
</evidence>
<dbReference type="PANTHER" id="PTHR33086:SF59">
    <property type="entry name" value="EXPRESSED PROTEIN"/>
    <property type="match status" value="1"/>
</dbReference>
<protein>
    <recommendedName>
        <fullName evidence="1">F-box protein At3g26010-like beta-propeller domain-containing protein</fullName>
    </recommendedName>
</protein>
<reference evidence="3" key="2">
    <citation type="journal article" date="2018" name="Plant J.">
        <title>The Sorghum bicolor reference genome: improved assembly, gene annotations, a transcriptome atlas, and signatures of genome organization.</title>
        <authorList>
            <person name="McCormick R.F."/>
            <person name="Truong S.K."/>
            <person name="Sreedasyam A."/>
            <person name="Jenkins J."/>
            <person name="Shu S."/>
            <person name="Sims D."/>
            <person name="Kennedy M."/>
            <person name="Amirebrahimi M."/>
            <person name="Weers B.D."/>
            <person name="McKinley B."/>
            <person name="Mattison A."/>
            <person name="Morishige D.T."/>
            <person name="Grimwood J."/>
            <person name="Schmutz J."/>
            <person name="Mullet J.E."/>
        </authorList>
    </citation>
    <scope>NUCLEOTIDE SEQUENCE [LARGE SCALE GENOMIC DNA]</scope>
    <source>
        <strain evidence="3">cv. BTx623</strain>
    </source>
</reference>
<dbReference type="PANTHER" id="PTHR33086">
    <property type="entry name" value="OS05G0468200 PROTEIN-RELATED"/>
    <property type="match status" value="1"/>
</dbReference>
<dbReference type="Gramene" id="KXG31621">
    <property type="protein sequence ID" value="KXG31621"/>
    <property type="gene ID" value="SORBI_3003G032100"/>
</dbReference>
<feature type="domain" description="F-box protein At3g26010-like beta-propeller" evidence="1">
    <location>
        <begin position="80"/>
        <end position="280"/>
    </location>
</feature>
<accession>A0A1B6Q126</accession>